<comment type="caution">
    <text evidence="2">The sequence shown here is derived from an EMBL/GenBank/DDBJ whole genome shotgun (WGS) entry which is preliminary data.</text>
</comment>
<evidence type="ECO:0008006" key="4">
    <source>
        <dbReference type="Google" id="ProtNLM"/>
    </source>
</evidence>
<reference evidence="2 3" key="1">
    <citation type="submission" date="2024-10" db="EMBL/GenBank/DDBJ databases">
        <title>The Natural Products Discovery Center: Release of the First 8490 Sequenced Strains for Exploring Actinobacteria Biosynthetic Diversity.</title>
        <authorList>
            <person name="Kalkreuter E."/>
            <person name="Kautsar S.A."/>
            <person name="Yang D."/>
            <person name="Bader C.D."/>
            <person name="Teijaro C.N."/>
            <person name="Fluegel L."/>
            <person name="Davis C.M."/>
            <person name="Simpson J.R."/>
            <person name="Lauterbach L."/>
            <person name="Steele A.D."/>
            <person name="Gui C."/>
            <person name="Meng S."/>
            <person name="Li G."/>
            <person name="Viehrig K."/>
            <person name="Ye F."/>
            <person name="Su P."/>
            <person name="Kiefer A.F."/>
            <person name="Nichols A."/>
            <person name="Cepeda A.J."/>
            <person name="Yan W."/>
            <person name="Fan B."/>
            <person name="Jiang Y."/>
            <person name="Adhikari A."/>
            <person name="Zheng C.-J."/>
            <person name="Schuster L."/>
            <person name="Cowan T.M."/>
            <person name="Smanski M.J."/>
            <person name="Chevrette M.G."/>
            <person name="De Carvalho L.P.S."/>
            <person name="Shen B."/>
        </authorList>
    </citation>
    <scope>NUCLEOTIDE SEQUENCE [LARGE SCALE GENOMIC DNA]</scope>
    <source>
        <strain evidence="2 3">NPDC053399</strain>
    </source>
</reference>
<accession>A0ABW8CAE2</accession>
<gene>
    <name evidence="2" type="ORF">ACIGXA_23035</name>
</gene>
<dbReference type="EMBL" id="JBITYG010000007">
    <property type="protein sequence ID" value="MFI9103399.1"/>
    <property type="molecule type" value="Genomic_DNA"/>
</dbReference>
<keyword evidence="3" id="KW-1185">Reference proteome</keyword>
<organism evidence="2 3">
    <name type="scientific">Streptomyces fildesensis</name>
    <dbReference type="NCBI Taxonomy" id="375757"/>
    <lineage>
        <taxon>Bacteria</taxon>
        <taxon>Bacillati</taxon>
        <taxon>Actinomycetota</taxon>
        <taxon>Actinomycetes</taxon>
        <taxon>Kitasatosporales</taxon>
        <taxon>Streptomycetaceae</taxon>
        <taxon>Streptomyces</taxon>
    </lineage>
</organism>
<sequence length="691" mass="75514">MPSLVGLKPTGTGRIDPPRRGHPLLIKCVGGRGTGKSAALTALAEQYAQRIPQAHADLAAIDFGQPGLAALAEDTTANASRTSDLLFYLNFRLSRKPAEFGRKMSFPRLTQGLLAVSGWQAESADNPGHAVRPEELAAAKRRLAELLRASQPDQQRRRDKAAAWVDEVIQAVGPLPLPAGMDAMVQALLRIVAAELFSPRAHRGGLTWWASRQVAQQGDAHDQLTELAMKFRGDADDRQLAERFLIAALLADIADHYGFLQTANGVPRPLLLLDNVHSPLGRVFLDELVRVWHEEAAGSRRVMRPVVVATALQEATPVRDDDVLPSTRRVIRSFWQESRPNAPADWIVPLRLAQLDLDEVKDMFGEDHPPPGAARLILRLSGGRAGAAHNLVQAVARRVRLREDVGLAGLLDIPAGADPEPSVNGRLLERLIPDEVARERLTYYAPALDDTAAYRLSTVYPPQDPGGVPVQEARAHLRDNQWSQVPWAGVEGPFVGDAPLRLLLLHELSARTGRVPGAEPWQTIHRRCRSLYDPHDQGGAAHRPDTRYLHHSLALGETDLVVRCLHRRFTEQDATGWLAAVNLVCAAPAPPDTLPAPADDTVPCPGCAAEADHPVHQAVRLLVNQLWQLSQPLSVPTAAAINSIGLQLLTLAQNSGPEAQKIFFRAHEEWPQELHHWTQAPNLQTYGVSGT</sequence>
<name>A0ABW8CAE2_9ACTN</name>
<dbReference type="RefSeq" id="WP_399652401.1">
    <property type="nucleotide sequence ID" value="NZ_JBITYG010000007.1"/>
</dbReference>
<evidence type="ECO:0000256" key="1">
    <source>
        <dbReference type="SAM" id="MobiDB-lite"/>
    </source>
</evidence>
<proteinExistence type="predicted"/>
<protein>
    <recommendedName>
        <fullName evidence="4">ATP-binding protein</fullName>
    </recommendedName>
</protein>
<evidence type="ECO:0000313" key="3">
    <source>
        <dbReference type="Proteomes" id="UP001614394"/>
    </source>
</evidence>
<dbReference type="Proteomes" id="UP001614394">
    <property type="component" value="Unassembled WGS sequence"/>
</dbReference>
<feature type="region of interest" description="Disordered" evidence="1">
    <location>
        <begin position="1"/>
        <end position="20"/>
    </location>
</feature>
<evidence type="ECO:0000313" key="2">
    <source>
        <dbReference type="EMBL" id="MFI9103399.1"/>
    </source>
</evidence>